<evidence type="ECO:0000313" key="3">
    <source>
        <dbReference type="EMBL" id="KIW12894.1"/>
    </source>
</evidence>
<dbReference type="HOGENOM" id="CLU_1749654_0_0_1"/>
<dbReference type="STRING" id="91928.A0A0D2BP69"/>
<dbReference type="OrthoDB" id="10250282at2759"/>
<evidence type="ECO:0000313" key="4">
    <source>
        <dbReference type="Proteomes" id="UP000053328"/>
    </source>
</evidence>
<evidence type="ECO:0000259" key="2">
    <source>
        <dbReference type="Pfam" id="PF00144"/>
    </source>
</evidence>
<evidence type="ECO:0000256" key="1">
    <source>
        <dbReference type="SAM" id="SignalP"/>
    </source>
</evidence>
<protein>
    <recommendedName>
        <fullName evidence="2">Beta-lactamase-related domain-containing protein</fullName>
    </recommendedName>
</protein>
<dbReference type="InterPro" id="IPR001466">
    <property type="entry name" value="Beta-lactam-related"/>
</dbReference>
<feature type="chain" id="PRO_5002239243" description="Beta-lactamase-related domain-containing protein" evidence="1">
    <location>
        <begin position="21"/>
        <end position="149"/>
    </location>
</feature>
<dbReference type="EMBL" id="KN847497">
    <property type="protein sequence ID" value="KIW12894.1"/>
    <property type="molecule type" value="Genomic_DNA"/>
</dbReference>
<dbReference type="PANTHER" id="PTHR43283">
    <property type="entry name" value="BETA-LACTAMASE-RELATED"/>
    <property type="match status" value="1"/>
</dbReference>
<dbReference type="SUPFAM" id="SSF56601">
    <property type="entry name" value="beta-lactamase/transpeptidase-like"/>
    <property type="match status" value="1"/>
</dbReference>
<organism evidence="3 4">
    <name type="scientific">Exophiala spinifera</name>
    <dbReference type="NCBI Taxonomy" id="91928"/>
    <lineage>
        <taxon>Eukaryota</taxon>
        <taxon>Fungi</taxon>
        <taxon>Dikarya</taxon>
        <taxon>Ascomycota</taxon>
        <taxon>Pezizomycotina</taxon>
        <taxon>Eurotiomycetes</taxon>
        <taxon>Chaetothyriomycetidae</taxon>
        <taxon>Chaetothyriales</taxon>
        <taxon>Herpotrichiellaceae</taxon>
        <taxon>Exophiala</taxon>
    </lineage>
</organism>
<dbReference type="InterPro" id="IPR012338">
    <property type="entry name" value="Beta-lactam/transpept-like"/>
</dbReference>
<dbReference type="Pfam" id="PF00144">
    <property type="entry name" value="Beta-lactamase"/>
    <property type="match status" value="1"/>
</dbReference>
<accession>A0A0D2BP69</accession>
<feature type="signal peptide" evidence="1">
    <location>
        <begin position="1"/>
        <end position="20"/>
    </location>
</feature>
<dbReference type="VEuPathDB" id="FungiDB:PV08_08081"/>
<name>A0A0D2BP69_9EURO</name>
<dbReference type="Proteomes" id="UP000053328">
    <property type="component" value="Unassembled WGS sequence"/>
</dbReference>
<dbReference type="Gene3D" id="3.40.710.10">
    <property type="entry name" value="DD-peptidase/beta-lactamase superfamily"/>
    <property type="match status" value="1"/>
</dbReference>
<feature type="domain" description="Beta-lactamase-related" evidence="2">
    <location>
        <begin position="90"/>
        <end position="136"/>
    </location>
</feature>
<dbReference type="AlphaFoldDB" id="A0A0D2BP69"/>
<sequence>MTPFLRILSAVVLGAITVFAQLQCPPLGPILPAPTNLDAIRALAQPLQTQLENKTLFDSSATALSIGLASIHDPTPLLSLHVTPTSYNQSGTHNVTGDTIYAIASVTKLFTALSILQLEGKINLADSVLKYVPRLAQLSPSHDPLLEPD</sequence>
<gene>
    <name evidence="3" type="ORF">PV08_08081</name>
</gene>
<dbReference type="RefSeq" id="XP_016233110.1">
    <property type="nucleotide sequence ID" value="XM_016382407.1"/>
</dbReference>
<keyword evidence="4" id="KW-1185">Reference proteome</keyword>
<reference evidence="3 4" key="1">
    <citation type="submission" date="2015-01" db="EMBL/GenBank/DDBJ databases">
        <title>The Genome Sequence of Exophiala spinifera CBS89968.</title>
        <authorList>
            <consortium name="The Broad Institute Genomics Platform"/>
            <person name="Cuomo C."/>
            <person name="de Hoog S."/>
            <person name="Gorbushina A."/>
            <person name="Stielow B."/>
            <person name="Teixiera M."/>
            <person name="Abouelleil A."/>
            <person name="Chapman S.B."/>
            <person name="Priest M."/>
            <person name="Young S.K."/>
            <person name="Wortman J."/>
            <person name="Nusbaum C."/>
            <person name="Birren B."/>
        </authorList>
    </citation>
    <scope>NUCLEOTIDE SEQUENCE [LARGE SCALE GENOMIC DNA]</scope>
    <source>
        <strain evidence="3 4">CBS 89968</strain>
    </source>
</reference>
<keyword evidence="1" id="KW-0732">Signal</keyword>
<dbReference type="InterPro" id="IPR050789">
    <property type="entry name" value="Diverse_Enzym_Activities"/>
</dbReference>
<dbReference type="GeneID" id="27335164"/>
<proteinExistence type="predicted"/>